<accession>A0A0H2XZJ5</accession>
<gene>
    <name evidence="2" type="ordered locus">Bcen_4782</name>
</gene>
<evidence type="ECO:0000313" key="2">
    <source>
        <dbReference type="EMBL" id="ABF79661.1"/>
    </source>
</evidence>
<organism evidence="2">
    <name type="scientific">Burkholderia orbicola (strain AU 1054)</name>
    <dbReference type="NCBI Taxonomy" id="331271"/>
    <lineage>
        <taxon>Bacteria</taxon>
        <taxon>Pseudomonadati</taxon>
        <taxon>Pseudomonadota</taxon>
        <taxon>Betaproteobacteria</taxon>
        <taxon>Burkholderiales</taxon>
        <taxon>Burkholderiaceae</taxon>
        <taxon>Burkholderia</taxon>
        <taxon>Burkholderia cepacia complex</taxon>
        <taxon>Burkholderia orbicola</taxon>
    </lineage>
</organism>
<reference evidence="2" key="1">
    <citation type="submission" date="2006-05" db="EMBL/GenBank/DDBJ databases">
        <title>Complete sequence of chromosome 2 of Burkholderia cenocepacia AU 1054.</title>
        <authorList>
            <consortium name="US DOE Joint Genome Institute"/>
            <person name="Copeland A."/>
            <person name="Lucas S."/>
            <person name="Lapidus A."/>
            <person name="Barry K."/>
            <person name="Detter J.C."/>
            <person name="Glavina del Rio T."/>
            <person name="Hammon N."/>
            <person name="Israni S."/>
            <person name="Dalin E."/>
            <person name="Tice H."/>
            <person name="Pitluck S."/>
            <person name="Chain P."/>
            <person name="Malfatti S."/>
            <person name="Shin M."/>
            <person name="Vergez L."/>
            <person name="Schmutz J."/>
            <person name="Larimer F."/>
            <person name="Land M."/>
            <person name="Hauser L."/>
            <person name="Kyrpides N."/>
            <person name="Lykidis A."/>
            <person name="LiPuma J.J."/>
            <person name="Konstantinidis K."/>
            <person name="Tiedje J.M."/>
            <person name="Richardson P."/>
        </authorList>
    </citation>
    <scope>NUCLEOTIDE SEQUENCE [LARGE SCALE GENOMIC DNA]</scope>
    <source>
        <strain evidence="2">AU 1054</strain>
    </source>
</reference>
<name>A0A0H2XZJ5_BURO1</name>
<sequence>MPSPRCWQAQPGGSTHRRAPTARIASWGSRGVYSFVVDGFGAGSVHARQFGGGGGTVCCMSVPRGKQTWHVRVTYDLTAEEDARNQAPEIVETEVAVPALPNRRDGYIEFRFLPGRKIDARWAAYPTMPRMRDGG</sequence>
<evidence type="ECO:0000256" key="1">
    <source>
        <dbReference type="SAM" id="MobiDB-lite"/>
    </source>
</evidence>
<dbReference type="EMBL" id="CP000379">
    <property type="protein sequence ID" value="ABF79661.1"/>
    <property type="molecule type" value="Genomic_DNA"/>
</dbReference>
<dbReference type="InterPro" id="IPR021733">
    <property type="entry name" value="DUF3304"/>
</dbReference>
<dbReference type="Pfam" id="PF11745">
    <property type="entry name" value="DUF3304"/>
    <property type="match status" value="1"/>
</dbReference>
<feature type="region of interest" description="Disordered" evidence="1">
    <location>
        <begin position="1"/>
        <end position="20"/>
    </location>
</feature>
<evidence type="ECO:0008006" key="3">
    <source>
        <dbReference type="Google" id="ProtNLM"/>
    </source>
</evidence>
<dbReference type="AlphaFoldDB" id="A0A0H2XZJ5"/>
<protein>
    <recommendedName>
        <fullName evidence="3">DUF3304 domain-containing protein</fullName>
    </recommendedName>
</protein>
<dbReference type="HOGENOM" id="CLU_155746_0_0_4"/>
<proteinExistence type="predicted"/>